<dbReference type="Proteomes" id="UP001144612">
    <property type="component" value="Unassembled WGS sequence"/>
</dbReference>
<keyword evidence="2" id="KW-1185">Reference proteome</keyword>
<dbReference type="RefSeq" id="WP_268060221.1">
    <property type="nucleotide sequence ID" value="NZ_JAPQFJ010000003.1"/>
</dbReference>
<protein>
    <submittedName>
        <fullName evidence="1">Uncharacterized protein</fullName>
    </submittedName>
</protein>
<accession>A0ABT4D689</accession>
<proteinExistence type="predicted"/>
<evidence type="ECO:0000313" key="2">
    <source>
        <dbReference type="Proteomes" id="UP001144612"/>
    </source>
</evidence>
<sequence length="49" mass="5853">MKVKVITSTDNKNLNIEFTKILFDIALQNVKERRFHNGKDNECLQRNFK</sequence>
<dbReference type="EMBL" id="JAPQFJ010000003">
    <property type="protein sequence ID" value="MCY6957821.1"/>
    <property type="molecule type" value="Genomic_DNA"/>
</dbReference>
<name>A0ABT4D689_9CLOT</name>
<comment type="caution">
    <text evidence="1">The sequence shown here is derived from an EMBL/GenBank/DDBJ whole genome shotgun (WGS) entry which is preliminary data.</text>
</comment>
<evidence type="ECO:0000313" key="1">
    <source>
        <dbReference type="EMBL" id="MCY6957821.1"/>
    </source>
</evidence>
<reference evidence="1" key="1">
    <citation type="submission" date="2022-12" db="EMBL/GenBank/DDBJ databases">
        <title>Clostridium sp. nov., isolated from industrial wastewater.</title>
        <authorList>
            <person name="Jiayan W."/>
        </authorList>
    </citation>
    <scope>NUCLEOTIDE SEQUENCE</scope>
    <source>
        <strain evidence="1">ZC22-4</strain>
    </source>
</reference>
<gene>
    <name evidence="1" type="ORF">OW729_04285</name>
</gene>
<organism evidence="1 2">
    <name type="scientific">Clostridium brassicae</name>
    <dbReference type="NCBI Taxonomy" id="2999072"/>
    <lineage>
        <taxon>Bacteria</taxon>
        <taxon>Bacillati</taxon>
        <taxon>Bacillota</taxon>
        <taxon>Clostridia</taxon>
        <taxon>Eubacteriales</taxon>
        <taxon>Clostridiaceae</taxon>
        <taxon>Clostridium</taxon>
    </lineage>
</organism>